<feature type="domain" description="DUF7081" evidence="1">
    <location>
        <begin position="44"/>
        <end position="67"/>
    </location>
</feature>
<protein>
    <recommendedName>
        <fullName evidence="1">DUF7081 domain-containing protein</fullName>
    </recommendedName>
</protein>
<dbReference type="EMBL" id="JBANQN010000006">
    <property type="protein sequence ID" value="KAK6786365.1"/>
    <property type="molecule type" value="Genomic_DNA"/>
</dbReference>
<organism evidence="2 3">
    <name type="scientific">Solanum bulbocastanum</name>
    <name type="common">Wild potato</name>
    <dbReference type="NCBI Taxonomy" id="147425"/>
    <lineage>
        <taxon>Eukaryota</taxon>
        <taxon>Viridiplantae</taxon>
        <taxon>Streptophyta</taxon>
        <taxon>Embryophyta</taxon>
        <taxon>Tracheophyta</taxon>
        <taxon>Spermatophyta</taxon>
        <taxon>Magnoliopsida</taxon>
        <taxon>eudicotyledons</taxon>
        <taxon>Gunneridae</taxon>
        <taxon>Pentapetalae</taxon>
        <taxon>asterids</taxon>
        <taxon>lamiids</taxon>
        <taxon>Solanales</taxon>
        <taxon>Solanaceae</taxon>
        <taxon>Solanoideae</taxon>
        <taxon>Solaneae</taxon>
        <taxon>Solanum</taxon>
    </lineage>
</organism>
<sequence>MSSMLHYIQAFCWSAKEEVGDSLALVVYNGSASTINETGLLLYPVSKYDSGEGLPYAPVDLPNVGDK</sequence>
<dbReference type="Pfam" id="PF23299">
    <property type="entry name" value="DUF7081"/>
    <property type="match status" value="1"/>
</dbReference>
<dbReference type="AlphaFoldDB" id="A0AAN8TEH1"/>
<name>A0AAN8TEH1_SOLBU</name>
<gene>
    <name evidence="2" type="ORF">RDI58_014890</name>
</gene>
<comment type="caution">
    <text evidence="2">The sequence shown here is derived from an EMBL/GenBank/DDBJ whole genome shotgun (WGS) entry which is preliminary data.</text>
</comment>
<dbReference type="InterPro" id="IPR055508">
    <property type="entry name" value="DUF7081"/>
</dbReference>
<keyword evidence="3" id="KW-1185">Reference proteome</keyword>
<evidence type="ECO:0000259" key="1">
    <source>
        <dbReference type="Pfam" id="PF23299"/>
    </source>
</evidence>
<dbReference type="Proteomes" id="UP001371456">
    <property type="component" value="Unassembled WGS sequence"/>
</dbReference>
<evidence type="ECO:0000313" key="2">
    <source>
        <dbReference type="EMBL" id="KAK6786365.1"/>
    </source>
</evidence>
<evidence type="ECO:0000313" key="3">
    <source>
        <dbReference type="Proteomes" id="UP001371456"/>
    </source>
</evidence>
<reference evidence="2 3" key="1">
    <citation type="submission" date="2024-02" db="EMBL/GenBank/DDBJ databases">
        <title>de novo genome assembly of Solanum bulbocastanum strain 11H21.</title>
        <authorList>
            <person name="Hosaka A.J."/>
        </authorList>
    </citation>
    <scope>NUCLEOTIDE SEQUENCE [LARGE SCALE GENOMIC DNA]</scope>
    <source>
        <tissue evidence="2">Young leaves</tissue>
    </source>
</reference>
<accession>A0AAN8TEH1</accession>
<proteinExistence type="predicted"/>